<dbReference type="EMBL" id="CP074694">
    <property type="protein sequence ID" value="QVL32419.1"/>
    <property type="molecule type" value="Genomic_DNA"/>
</dbReference>
<dbReference type="NCBIfam" id="TIGR03000">
    <property type="entry name" value="plancto_dom_1"/>
    <property type="match status" value="1"/>
</dbReference>
<evidence type="ECO:0000313" key="3">
    <source>
        <dbReference type="Proteomes" id="UP000676194"/>
    </source>
</evidence>
<organism evidence="2 3">
    <name type="scientific">Telmatocola sphagniphila</name>
    <dbReference type="NCBI Taxonomy" id="1123043"/>
    <lineage>
        <taxon>Bacteria</taxon>
        <taxon>Pseudomonadati</taxon>
        <taxon>Planctomycetota</taxon>
        <taxon>Planctomycetia</taxon>
        <taxon>Gemmatales</taxon>
        <taxon>Gemmataceae</taxon>
    </lineage>
</organism>
<proteinExistence type="predicted"/>
<gene>
    <name evidence="2" type="ORF">KIH39_00430</name>
</gene>
<dbReference type="RefSeq" id="WP_213497311.1">
    <property type="nucleotide sequence ID" value="NZ_CP074694.1"/>
</dbReference>
<sequence length="280" mass="30071">MRSIRLFSPLAALLVFAQLGSAQTRPTVGPKHFAGPSTAVPAPLGTKVPVIFWDRNRQRDYGYGYGYSGLGVGVSFGVGGLYDPLAVDPSTGIGVGVGFWGNNYNGFYSNGFSMYGPPVPTYAPIPGMFGGADQRFLGNNPGPLFSTPYTSGDWKSSKPITTSPITPLPDPTQQLVPTVPLQQMPATPITDFPKEIPPIPAVASLTMNIVVPENAQIYFDDALTKQTGKVRSFVSPEQKLGEVLEYNVRVEWTEAGVPLSKRRKIAGKAGEQITVDFTKD</sequence>
<dbReference type="InterPro" id="IPR017460">
    <property type="entry name" value="CHP03000_planctomycetes"/>
</dbReference>
<keyword evidence="3" id="KW-1185">Reference proteome</keyword>
<name>A0A8E6ETG9_9BACT</name>
<dbReference type="KEGG" id="tsph:KIH39_00430"/>
<evidence type="ECO:0000256" key="1">
    <source>
        <dbReference type="SAM" id="SignalP"/>
    </source>
</evidence>
<keyword evidence="1" id="KW-0732">Signal</keyword>
<reference evidence="2" key="1">
    <citation type="submission" date="2021-05" db="EMBL/GenBank/DDBJ databases">
        <title>Complete genome sequence of the cellulolytic planctomycete Telmatocola sphagniphila SP2T and characterization of the first cellulase from planctomycetes.</title>
        <authorList>
            <person name="Rakitin A.L."/>
            <person name="Beletsky A.V."/>
            <person name="Naumoff D.G."/>
            <person name="Kulichevskaya I.S."/>
            <person name="Mardanov A.V."/>
            <person name="Ravin N.V."/>
            <person name="Dedysh S.N."/>
        </authorList>
    </citation>
    <scope>NUCLEOTIDE SEQUENCE</scope>
    <source>
        <strain evidence="2">SP2T</strain>
    </source>
</reference>
<dbReference type="Proteomes" id="UP000676194">
    <property type="component" value="Chromosome"/>
</dbReference>
<feature type="signal peptide" evidence="1">
    <location>
        <begin position="1"/>
        <end position="17"/>
    </location>
</feature>
<accession>A0A8E6ETG9</accession>
<protein>
    <submittedName>
        <fullName evidence="2">TIGR03000 domain-containing protein</fullName>
    </submittedName>
</protein>
<dbReference type="AlphaFoldDB" id="A0A8E6ETG9"/>
<feature type="chain" id="PRO_5034642107" evidence="1">
    <location>
        <begin position="18"/>
        <end position="280"/>
    </location>
</feature>
<evidence type="ECO:0000313" key="2">
    <source>
        <dbReference type="EMBL" id="QVL32419.1"/>
    </source>
</evidence>